<dbReference type="InterPro" id="IPR008914">
    <property type="entry name" value="PEBP"/>
</dbReference>
<dbReference type="EnsemblMetazoa" id="GAUT014899-RA">
    <property type="protein sequence ID" value="GAUT014899-PA"/>
    <property type="gene ID" value="GAUT014899"/>
</dbReference>
<name>A0A1A9UTL5_GLOAU</name>
<dbReference type="Pfam" id="PF01161">
    <property type="entry name" value="PBP"/>
    <property type="match status" value="1"/>
</dbReference>
<dbReference type="InterPro" id="IPR001858">
    <property type="entry name" value="Phosphatidylethanolamine-bd_CS"/>
</dbReference>
<keyword evidence="4" id="KW-1185">Reference proteome</keyword>
<dbReference type="PANTHER" id="PTHR11362">
    <property type="entry name" value="PHOSPHATIDYLETHANOLAMINE-BINDING PROTEIN"/>
    <property type="match status" value="1"/>
</dbReference>
<keyword evidence="2" id="KW-0732">Signal</keyword>
<proteinExistence type="inferred from homology"/>
<dbReference type="AlphaFoldDB" id="A0A1A9UTL5"/>
<dbReference type="InterPro" id="IPR036610">
    <property type="entry name" value="PEBP-like_sf"/>
</dbReference>
<protein>
    <recommendedName>
        <fullName evidence="5">Phosphatidylethanolamine-binding protein</fullName>
    </recommendedName>
</protein>
<organism evidence="3 4">
    <name type="scientific">Glossina austeni</name>
    <name type="common">Savannah tsetse fly</name>
    <dbReference type="NCBI Taxonomy" id="7395"/>
    <lineage>
        <taxon>Eukaryota</taxon>
        <taxon>Metazoa</taxon>
        <taxon>Ecdysozoa</taxon>
        <taxon>Arthropoda</taxon>
        <taxon>Hexapoda</taxon>
        <taxon>Insecta</taxon>
        <taxon>Pterygota</taxon>
        <taxon>Neoptera</taxon>
        <taxon>Endopterygota</taxon>
        <taxon>Diptera</taxon>
        <taxon>Brachycera</taxon>
        <taxon>Muscomorpha</taxon>
        <taxon>Hippoboscoidea</taxon>
        <taxon>Glossinidae</taxon>
        <taxon>Glossina</taxon>
    </lineage>
</organism>
<sequence>MSRICLVFLLLIRSSNVLGEETDVEKVMKDHQIIPDVIDKGPKDFLKITYNNKKEVNLGAELTPTQTKDEPVVEWNGETNAYYTLIMTDPDAPSRREHQLREWQHWMVVNIPDKTLNEGEVLTAYVGSGPPKETGLHRYVFLLYKQPEKLNFIEPLLYNNSTRGRSGFSTLKFARKYKLGQPIAGNFYQSQYDNYVPQLYAQLGFNP</sequence>
<dbReference type="Gene3D" id="3.90.280.10">
    <property type="entry name" value="PEBP-like"/>
    <property type="match status" value="1"/>
</dbReference>
<dbReference type="SUPFAM" id="SSF49777">
    <property type="entry name" value="PEBP-like"/>
    <property type="match status" value="1"/>
</dbReference>
<evidence type="ECO:0008006" key="5">
    <source>
        <dbReference type="Google" id="ProtNLM"/>
    </source>
</evidence>
<dbReference type="Proteomes" id="UP000078200">
    <property type="component" value="Unassembled WGS sequence"/>
</dbReference>
<feature type="signal peptide" evidence="2">
    <location>
        <begin position="1"/>
        <end position="19"/>
    </location>
</feature>
<accession>A0A1A9UTL5</accession>
<dbReference type="PROSITE" id="PS01220">
    <property type="entry name" value="PBP"/>
    <property type="match status" value="1"/>
</dbReference>
<evidence type="ECO:0000313" key="4">
    <source>
        <dbReference type="Proteomes" id="UP000078200"/>
    </source>
</evidence>
<comment type="similarity">
    <text evidence="1">Belongs to the phosphatidylethanolamine-binding protein family.</text>
</comment>
<dbReference type="PANTHER" id="PTHR11362:SF82">
    <property type="entry name" value="PHOSPHATIDYLETHANOLAMINE-BINDING PROTEIN 4"/>
    <property type="match status" value="1"/>
</dbReference>
<evidence type="ECO:0000313" key="3">
    <source>
        <dbReference type="EnsemblMetazoa" id="GAUT014899-PA"/>
    </source>
</evidence>
<evidence type="ECO:0000256" key="2">
    <source>
        <dbReference type="SAM" id="SignalP"/>
    </source>
</evidence>
<dbReference type="InterPro" id="IPR035810">
    <property type="entry name" value="PEBP_euk"/>
</dbReference>
<dbReference type="STRING" id="7395.A0A1A9UTL5"/>
<reference evidence="3" key="1">
    <citation type="submission" date="2020-05" db="UniProtKB">
        <authorList>
            <consortium name="EnsemblMetazoa"/>
        </authorList>
    </citation>
    <scope>IDENTIFICATION</scope>
    <source>
        <strain evidence="3">TTRI</strain>
    </source>
</reference>
<dbReference type="VEuPathDB" id="VectorBase:GAUT014899"/>
<feature type="chain" id="PRO_5008398801" description="Phosphatidylethanolamine-binding protein" evidence="2">
    <location>
        <begin position="20"/>
        <end position="207"/>
    </location>
</feature>
<dbReference type="CDD" id="cd00866">
    <property type="entry name" value="PEBP_euk"/>
    <property type="match status" value="1"/>
</dbReference>
<evidence type="ECO:0000256" key="1">
    <source>
        <dbReference type="ARBA" id="ARBA00007091"/>
    </source>
</evidence>